<dbReference type="InterPro" id="IPR015700">
    <property type="entry name" value="RPC1"/>
</dbReference>
<gene>
    <name evidence="10" type="ORF">OBRU01_19163</name>
</gene>
<keyword evidence="4" id="KW-0548">Nucleotidyltransferase</keyword>
<evidence type="ECO:0000259" key="8">
    <source>
        <dbReference type="Pfam" id="PF04998"/>
    </source>
</evidence>
<keyword evidence="11" id="KW-1185">Reference proteome</keyword>
<dbReference type="InterPro" id="IPR012337">
    <property type="entry name" value="RNaseH-like_sf"/>
</dbReference>
<evidence type="ECO:0000256" key="2">
    <source>
        <dbReference type="ARBA" id="ARBA00022478"/>
    </source>
</evidence>
<evidence type="ECO:0000256" key="1">
    <source>
        <dbReference type="ARBA" id="ARBA00012418"/>
    </source>
</evidence>
<evidence type="ECO:0000256" key="5">
    <source>
        <dbReference type="ARBA" id="ARBA00022723"/>
    </source>
</evidence>
<keyword evidence="6" id="KW-0862">Zinc</keyword>
<dbReference type="GO" id="GO:0046983">
    <property type="term" value="F:protein dimerization activity"/>
    <property type="evidence" value="ECO:0007669"/>
    <property type="project" value="InterPro"/>
</dbReference>
<keyword evidence="5" id="KW-0479">Metal-binding</keyword>
<dbReference type="Pfam" id="PF05699">
    <property type="entry name" value="Dimer_Tnp_hAT"/>
    <property type="match status" value="1"/>
</dbReference>
<dbReference type="GO" id="GO:0006351">
    <property type="term" value="P:DNA-templated transcription"/>
    <property type="evidence" value="ECO:0007669"/>
    <property type="project" value="InterPro"/>
</dbReference>
<feature type="domain" description="RNA polymerase Rpb1" evidence="8">
    <location>
        <begin position="55"/>
        <end position="416"/>
    </location>
</feature>
<reference evidence="10 11" key="1">
    <citation type="journal article" date="2015" name="Genome Biol. Evol.">
        <title>The genome of winter moth (Operophtera brumata) provides a genomic perspective on sexual dimorphism and phenology.</title>
        <authorList>
            <person name="Derks M.F."/>
            <person name="Smit S."/>
            <person name="Salis L."/>
            <person name="Schijlen E."/>
            <person name="Bossers A."/>
            <person name="Mateman C."/>
            <person name="Pijl A.S."/>
            <person name="de Ridder D."/>
            <person name="Groenen M.A."/>
            <person name="Visser M.E."/>
            <person name="Megens H.J."/>
        </authorList>
    </citation>
    <scope>NUCLEOTIDE SEQUENCE [LARGE SCALE GENOMIC DNA]</scope>
    <source>
        <strain evidence="10">WM2013NL</strain>
        <tissue evidence="10">Head and thorax</tissue>
    </source>
</reference>
<dbReference type="PANTHER" id="PTHR48446:SF1">
    <property type="entry name" value="DNA-DIRECTED RNA POLYMERASE SUBUNIT BETA' N-TERMINAL SECTION"/>
    <property type="match status" value="1"/>
</dbReference>
<protein>
    <recommendedName>
        <fullName evidence="1">DNA-directed RNA polymerase</fullName>
        <ecNumber evidence="1">2.7.7.6</ecNumber>
    </recommendedName>
</protein>
<dbReference type="PANTHER" id="PTHR48446">
    <property type="entry name" value="DNA-DIRECTED RNA POLYMERASE SUBUNIT BETA' N-TERMINAL SECTION"/>
    <property type="match status" value="1"/>
</dbReference>
<dbReference type="Gene3D" id="1.10.150.390">
    <property type="match status" value="1"/>
</dbReference>
<dbReference type="AlphaFoldDB" id="A0A0L7KY95"/>
<organism evidence="10 11">
    <name type="scientific">Operophtera brumata</name>
    <name type="common">Winter moth</name>
    <name type="synonym">Phalaena brumata</name>
    <dbReference type="NCBI Taxonomy" id="104452"/>
    <lineage>
        <taxon>Eukaryota</taxon>
        <taxon>Metazoa</taxon>
        <taxon>Ecdysozoa</taxon>
        <taxon>Arthropoda</taxon>
        <taxon>Hexapoda</taxon>
        <taxon>Insecta</taxon>
        <taxon>Pterygota</taxon>
        <taxon>Neoptera</taxon>
        <taxon>Endopterygota</taxon>
        <taxon>Lepidoptera</taxon>
        <taxon>Glossata</taxon>
        <taxon>Ditrysia</taxon>
        <taxon>Geometroidea</taxon>
        <taxon>Geometridae</taxon>
        <taxon>Larentiinae</taxon>
        <taxon>Operophtera</taxon>
    </lineage>
</organism>
<evidence type="ECO:0000313" key="11">
    <source>
        <dbReference type="Proteomes" id="UP000037510"/>
    </source>
</evidence>
<evidence type="ECO:0000256" key="7">
    <source>
        <dbReference type="ARBA" id="ARBA00023163"/>
    </source>
</evidence>
<evidence type="ECO:0000256" key="3">
    <source>
        <dbReference type="ARBA" id="ARBA00022679"/>
    </source>
</evidence>
<accession>A0A0L7KY95</accession>
<dbReference type="Gene3D" id="1.10.132.30">
    <property type="match status" value="1"/>
</dbReference>
<proteinExistence type="predicted"/>
<dbReference type="EMBL" id="JTDY01004391">
    <property type="protein sequence ID" value="KOB68218.1"/>
    <property type="molecule type" value="Genomic_DNA"/>
</dbReference>
<evidence type="ECO:0000256" key="6">
    <source>
        <dbReference type="ARBA" id="ARBA00022833"/>
    </source>
</evidence>
<sequence>MQKGTLQCQPGCTMEESLEAVMLSELSSIRELAAQACFRELHPTNAPLVMAQSGSKDLVLHYDMTVRNATGEVVQFRYGADSLDPSFMEGKDQPVDLARVLAHVRASCPAKDEEPLDGDGIMLAAKETLALDDFKTCSEEFKKEMLSYLQSIADRVRVLRRLYAACGGVARQLERLTLTQLVRFARVCHDKCQRAVIEPGTAVGALAAQSIGEPGTQMTLKTFHFAGVASMNITQGVPRVKEIINASKVISTPIITAELTDPYDQEFARRVKGRIEKTTLGETINASKVISTPIITAELTDPYDQEFARRVKGRIEKTTLGEVRYFELYHSGIGICTSKLRIKPANISIVSDWAIKVSAEPAKNGGWLNMSLQQLARQLPGVVVKGLPQGVMAGHGMSVDRRHVELLAGQMTARGERDPGVMAGHGMSVDRRHVELLAGQMTARGEVRVMAGHGMSVDRRHVELLAGQMMARGCRGQLLTSIYIKSTIISEIQGVMEGHGMSVDRRHVELLAGQMMARGCRGQLLTSIYIKSTIISEIQGVMEGHGMSVDRRHFEKTADHLFDAAYYGQQDCIEGVSESIILGVPAPIGTGVLQLLHRSARPKTLPTRTLLFDRPEYHDSIWDLNEDPIEDSSTADDSENLLLLEIQSDLREYKKEKRLPLNEDPLVCWKGNAYKYPRLLPIVRLYLSAPPSSVASEQLFSGAGLIYEEHRNRLKGEKAEKLLFIKYNLPLFNFDGSAAMYTAQTLLLTSYIVSPQIKEYYTRLQSSGRHTLLVKGHIPIIWIKRFYYELSV</sequence>
<name>A0A0L7KY95_OPEBR</name>
<dbReference type="Pfam" id="PF04998">
    <property type="entry name" value="RNA_pol_Rpb1_5"/>
    <property type="match status" value="1"/>
</dbReference>
<keyword evidence="3" id="KW-0808">Transferase</keyword>
<keyword evidence="7" id="KW-0804">Transcription</keyword>
<evidence type="ECO:0000259" key="9">
    <source>
        <dbReference type="Pfam" id="PF05699"/>
    </source>
</evidence>
<evidence type="ECO:0000256" key="4">
    <source>
        <dbReference type="ARBA" id="ARBA00022695"/>
    </source>
</evidence>
<dbReference type="InterPro" id="IPR008906">
    <property type="entry name" value="HATC_C_dom"/>
</dbReference>
<dbReference type="InterPro" id="IPR007081">
    <property type="entry name" value="RNA_pol_Rpb1_5"/>
</dbReference>
<dbReference type="SUPFAM" id="SSF64484">
    <property type="entry name" value="beta and beta-prime subunits of DNA dependent RNA-polymerase"/>
    <property type="match status" value="2"/>
</dbReference>
<dbReference type="GO" id="GO:0000428">
    <property type="term" value="C:DNA-directed RNA polymerase complex"/>
    <property type="evidence" value="ECO:0007669"/>
    <property type="project" value="UniProtKB-KW"/>
</dbReference>
<keyword evidence="2 10" id="KW-0240">DNA-directed RNA polymerase</keyword>
<dbReference type="GO" id="GO:0003899">
    <property type="term" value="F:DNA-directed RNA polymerase activity"/>
    <property type="evidence" value="ECO:0007669"/>
    <property type="project" value="UniProtKB-EC"/>
</dbReference>
<comment type="caution">
    <text evidence="10">The sequence shown here is derived from an EMBL/GenBank/DDBJ whole genome shotgun (WGS) entry which is preliminary data.</text>
</comment>
<dbReference type="Gene3D" id="6.20.50.80">
    <property type="match status" value="1"/>
</dbReference>
<evidence type="ECO:0000313" key="10">
    <source>
        <dbReference type="EMBL" id="KOB68218.1"/>
    </source>
</evidence>
<dbReference type="STRING" id="104452.A0A0L7KY95"/>
<dbReference type="SUPFAM" id="SSF53098">
    <property type="entry name" value="Ribonuclease H-like"/>
    <property type="match status" value="1"/>
</dbReference>
<dbReference type="InterPro" id="IPR038120">
    <property type="entry name" value="Rpb1_funnel_sf"/>
</dbReference>
<dbReference type="EC" id="2.7.7.6" evidence="1"/>
<dbReference type="GO" id="GO:0046872">
    <property type="term" value="F:metal ion binding"/>
    <property type="evidence" value="ECO:0007669"/>
    <property type="project" value="UniProtKB-KW"/>
</dbReference>
<feature type="domain" description="HAT C-terminal dimerisation" evidence="9">
    <location>
        <begin position="649"/>
        <end position="729"/>
    </location>
</feature>
<dbReference type="Proteomes" id="UP000037510">
    <property type="component" value="Unassembled WGS sequence"/>
</dbReference>
<dbReference type="GO" id="GO:0003677">
    <property type="term" value="F:DNA binding"/>
    <property type="evidence" value="ECO:0007669"/>
    <property type="project" value="InterPro"/>
</dbReference>